<dbReference type="InterPro" id="IPR009118">
    <property type="entry name" value="AnnexinD_plant"/>
</dbReference>
<dbReference type="FunFam" id="1.10.220.10:FF:000001">
    <property type="entry name" value="Annexin"/>
    <property type="match status" value="1"/>
</dbReference>
<dbReference type="SUPFAM" id="SSF47874">
    <property type="entry name" value="Annexin"/>
    <property type="match status" value="1"/>
</dbReference>
<feature type="binding site" evidence="6">
    <location>
        <position position="299"/>
    </location>
    <ligand>
        <name>Ca(2+)</name>
        <dbReference type="ChEBI" id="CHEBI:29108"/>
        <label>1</label>
    </ligand>
</feature>
<evidence type="ECO:0000256" key="5">
    <source>
        <dbReference type="ARBA" id="ARBA00023302"/>
    </source>
</evidence>
<dbReference type="GO" id="GO:0005737">
    <property type="term" value="C:cytoplasm"/>
    <property type="evidence" value="ECO:0007669"/>
    <property type="project" value="TreeGrafter"/>
</dbReference>
<organism evidence="7 8">
    <name type="scientific">Papaver atlanticum</name>
    <dbReference type="NCBI Taxonomy" id="357466"/>
    <lineage>
        <taxon>Eukaryota</taxon>
        <taxon>Viridiplantae</taxon>
        <taxon>Streptophyta</taxon>
        <taxon>Embryophyta</taxon>
        <taxon>Tracheophyta</taxon>
        <taxon>Spermatophyta</taxon>
        <taxon>Magnoliopsida</taxon>
        <taxon>Ranunculales</taxon>
        <taxon>Papaveraceae</taxon>
        <taxon>Papaveroideae</taxon>
        <taxon>Papaver</taxon>
    </lineage>
</organism>
<dbReference type="GO" id="GO:0005886">
    <property type="term" value="C:plasma membrane"/>
    <property type="evidence" value="ECO:0007669"/>
    <property type="project" value="TreeGrafter"/>
</dbReference>
<dbReference type="FunFam" id="1.10.220.10:FF:000009">
    <property type="entry name" value="Annexin"/>
    <property type="match status" value="1"/>
</dbReference>
<feature type="binding site" evidence="6">
    <location>
        <position position="26"/>
    </location>
    <ligand>
        <name>Ca(2+)</name>
        <dbReference type="ChEBI" id="CHEBI:29108"/>
        <label>1</label>
    </ligand>
</feature>
<dbReference type="PANTHER" id="PTHR10502:SF193">
    <property type="entry name" value="ANNEXIN D8"/>
    <property type="match status" value="1"/>
</dbReference>
<dbReference type="GO" id="GO:0009408">
    <property type="term" value="P:response to heat"/>
    <property type="evidence" value="ECO:0007669"/>
    <property type="project" value="TreeGrafter"/>
</dbReference>
<sequence>MATIVVHEPVPSPMEDAEAVMNAVKGWGTNEKGLLEVLAHRTAAQRQAIRHAYEEHYHEDLIKRLESELSGHLEKAMYRWMLEPLDCDAVLANVALKKHSPDYPVIIELACVKDPEEFLAVKRAYQWRYKHSLEEDVASHSTGDLRKLLFAIASTFKYNGCEIDAHLAKAESHILHELIENKAYNDDEFIRIFATRSNAQLNATFNIFKDDYGISIAKSLLEEPATEYLSALRTVIHCITDPIKYFVKVLRDAIHQHGTDEDTLTRIIVTHAERDLRLIKEKYYERDNITLETAVVRETSGDYETFLLALLGN</sequence>
<dbReference type="InterPro" id="IPR037104">
    <property type="entry name" value="Annexin_sf"/>
</dbReference>
<evidence type="ECO:0000256" key="6">
    <source>
        <dbReference type="PIRSR" id="PIRSR609118-1"/>
    </source>
</evidence>
<gene>
    <name evidence="7" type="ORF">MKW98_016390</name>
</gene>
<evidence type="ECO:0000256" key="1">
    <source>
        <dbReference type="ARBA" id="ARBA00022723"/>
    </source>
</evidence>
<feature type="binding site" evidence="6">
    <location>
        <position position="68"/>
    </location>
    <ligand>
        <name>Ca(2+)</name>
        <dbReference type="ChEBI" id="CHEBI:29108"/>
        <label>1</label>
    </ligand>
</feature>
<name>A0AAD4RVX6_9MAGN</name>
<feature type="binding site" evidence="6">
    <location>
        <position position="298"/>
    </location>
    <ligand>
        <name>Ca(2+)</name>
        <dbReference type="ChEBI" id="CHEBI:29108"/>
        <label>3</label>
    </ligand>
</feature>
<keyword evidence="3 6" id="KW-0106">Calcium</keyword>
<evidence type="ECO:0000313" key="8">
    <source>
        <dbReference type="Proteomes" id="UP001202328"/>
    </source>
</evidence>
<keyword evidence="8" id="KW-1185">Reference proteome</keyword>
<dbReference type="PROSITE" id="PS51897">
    <property type="entry name" value="ANNEXIN_2"/>
    <property type="match status" value="4"/>
</dbReference>
<dbReference type="Pfam" id="PF00191">
    <property type="entry name" value="Annexin"/>
    <property type="match status" value="4"/>
</dbReference>
<dbReference type="EMBL" id="JAJJMB010017679">
    <property type="protein sequence ID" value="KAI3836086.1"/>
    <property type="molecule type" value="Genomic_DNA"/>
</dbReference>
<feature type="binding site" evidence="6">
    <location>
        <position position="28"/>
    </location>
    <ligand>
        <name>Ca(2+)</name>
        <dbReference type="ChEBI" id="CHEBI:29108"/>
        <label>1</label>
    </ligand>
</feature>
<dbReference type="GO" id="GO:0009651">
    <property type="term" value="P:response to salt stress"/>
    <property type="evidence" value="ECO:0007669"/>
    <property type="project" value="TreeGrafter"/>
</dbReference>
<reference evidence="7" key="1">
    <citation type="submission" date="2022-04" db="EMBL/GenBank/DDBJ databases">
        <title>A functionally conserved STORR gene fusion in Papaver species that diverged 16.8 million years ago.</title>
        <authorList>
            <person name="Catania T."/>
        </authorList>
    </citation>
    <scope>NUCLEOTIDE SEQUENCE</scope>
    <source>
        <strain evidence="7">S-188037</strain>
    </source>
</reference>
<evidence type="ECO:0008006" key="9">
    <source>
        <dbReference type="Google" id="ProtNLM"/>
    </source>
</evidence>
<keyword evidence="2" id="KW-0677">Repeat</keyword>
<keyword evidence="5" id="KW-0111">Calcium/phospholipid-binding</keyword>
<evidence type="ECO:0000256" key="4">
    <source>
        <dbReference type="ARBA" id="ARBA00023216"/>
    </source>
</evidence>
<dbReference type="PANTHER" id="PTHR10502">
    <property type="entry name" value="ANNEXIN"/>
    <property type="match status" value="1"/>
</dbReference>
<keyword evidence="4" id="KW-0041">Annexin</keyword>
<dbReference type="GO" id="GO:0005509">
    <property type="term" value="F:calcium ion binding"/>
    <property type="evidence" value="ECO:0007669"/>
    <property type="project" value="InterPro"/>
</dbReference>
<dbReference type="FunFam" id="1.10.220.10:FF:000006">
    <property type="entry name" value="Annexin"/>
    <property type="match status" value="1"/>
</dbReference>
<dbReference type="Proteomes" id="UP001202328">
    <property type="component" value="Unassembled WGS sequence"/>
</dbReference>
<accession>A0AAD4RVX6</accession>
<proteinExistence type="predicted"/>
<feature type="binding site" evidence="6">
    <location>
        <position position="258"/>
    </location>
    <ligand>
        <name>Ca(2+)</name>
        <dbReference type="ChEBI" id="CHEBI:29108"/>
        <label>1</label>
    </ligand>
</feature>
<dbReference type="FunFam" id="1.10.220.10:FF:000008">
    <property type="entry name" value="Annexin"/>
    <property type="match status" value="1"/>
</dbReference>
<dbReference type="GO" id="GO:0009414">
    <property type="term" value="P:response to water deprivation"/>
    <property type="evidence" value="ECO:0007669"/>
    <property type="project" value="TreeGrafter"/>
</dbReference>
<feature type="binding site" evidence="6">
    <location>
        <position position="296"/>
    </location>
    <ligand>
        <name>Ca(2+)</name>
        <dbReference type="ChEBI" id="CHEBI:29108"/>
        <label>1</label>
    </ligand>
</feature>
<dbReference type="InterPro" id="IPR001464">
    <property type="entry name" value="Annexin"/>
</dbReference>
<feature type="binding site" evidence="6">
    <location>
        <position position="304"/>
    </location>
    <ligand>
        <name>Ca(2+)</name>
        <dbReference type="ChEBI" id="CHEBI:29108"/>
        <label>1</label>
    </ligand>
</feature>
<dbReference type="PRINTS" id="PR01814">
    <property type="entry name" value="ANNEXINPLANT"/>
</dbReference>
<comment type="caution">
    <text evidence="7">The sequence shown here is derived from an EMBL/GenBank/DDBJ whole genome shotgun (WGS) entry which is preliminary data.</text>
</comment>
<feature type="binding site" evidence="6">
    <location>
        <position position="254"/>
    </location>
    <ligand>
        <name>Ca(2+)</name>
        <dbReference type="ChEBI" id="CHEBI:29108"/>
        <label>1</label>
    </ligand>
</feature>
<protein>
    <recommendedName>
        <fullName evidence="9">Annexin</fullName>
    </recommendedName>
</protein>
<dbReference type="Gene3D" id="1.10.220.10">
    <property type="entry name" value="Annexin"/>
    <property type="match status" value="4"/>
</dbReference>
<dbReference type="AlphaFoldDB" id="A0AAD4RVX6"/>
<evidence type="ECO:0000313" key="7">
    <source>
        <dbReference type="EMBL" id="KAI3836086.1"/>
    </source>
</evidence>
<dbReference type="GO" id="GO:0001786">
    <property type="term" value="F:phosphatidylserine binding"/>
    <property type="evidence" value="ECO:0007669"/>
    <property type="project" value="TreeGrafter"/>
</dbReference>
<keyword evidence="1 6" id="KW-0479">Metal-binding</keyword>
<dbReference type="SMART" id="SM00335">
    <property type="entry name" value="ANX"/>
    <property type="match status" value="4"/>
</dbReference>
<dbReference type="PRINTS" id="PR00196">
    <property type="entry name" value="ANNEXIN"/>
</dbReference>
<evidence type="ECO:0000256" key="3">
    <source>
        <dbReference type="ARBA" id="ARBA00022837"/>
    </source>
</evidence>
<dbReference type="GO" id="GO:0009409">
    <property type="term" value="P:response to cold"/>
    <property type="evidence" value="ECO:0007669"/>
    <property type="project" value="TreeGrafter"/>
</dbReference>
<evidence type="ECO:0000256" key="2">
    <source>
        <dbReference type="ARBA" id="ARBA00022737"/>
    </source>
</evidence>
<dbReference type="GO" id="GO:0005544">
    <property type="term" value="F:calcium-dependent phospholipid binding"/>
    <property type="evidence" value="ECO:0007669"/>
    <property type="project" value="UniProtKB-KW"/>
</dbReference>
<dbReference type="InterPro" id="IPR018502">
    <property type="entry name" value="Annexin_repeat"/>
</dbReference>